<dbReference type="InterPro" id="IPR027417">
    <property type="entry name" value="P-loop_NTPase"/>
</dbReference>
<accession>M0M809</accession>
<sequence length="419" mass="47203">MDSVSAVHLHESTFRDQISAVANEVEYLRHGTDAEYGDFAVVVNDLGDRLSEARRHLRAAGLPTKTVGAPALAEDPAVTELYAFVQFLLNRDTEAESWLTARLEGFSPDFAEACNTGPIEHRLNRWIVNTDLKERIAAGKSHIEMQEQFQNIERVTDLARFIDQTTLLDSDLPTFKHVLERAIRFDAAYTHTIETSPQMYGVTVTDIQGIKHEAYNTVFLLGVVDDEYPGGERLTPLFPKPWLMDMPDYPALTEVDDDTVDATYGTFTGERSTSAFDAYYHHRERRKLALGARAATDHLYFCTYDSQDNGLGRAYNPSRYLYRLKDQDWSVFNDLSMESDDRPIQTREKVAEYILDQPWGELEGIVNAAHTGQTAEIEDTEEVFGVIQGLLSEDDVDPVFADAVASQFAIARGEVMHSD</sequence>
<protein>
    <submittedName>
        <fullName evidence="1">Uncharacterized protein</fullName>
    </submittedName>
</protein>
<dbReference type="Proteomes" id="UP000011566">
    <property type="component" value="Unassembled WGS sequence"/>
</dbReference>
<reference evidence="1 2" key="1">
    <citation type="journal article" date="2014" name="PLoS Genet.">
        <title>Phylogenetically driven sequencing of extremely halophilic archaea reveals strategies for static and dynamic osmo-response.</title>
        <authorList>
            <person name="Becker E.A."/>
            <person name="Seitzer P.M."/>
            <person name="Tritt A."/>
            <person name="Larsen D."/>
            <person name="Krusor M."/>
            <person name="Yao A.I."/>
            <person name="Wu D."/>
            <person name="Madern D."/>
            <person name="Eisen J.A."/>
            <person name="Darling A.E."/>
            <person name="Facciotti M.T."/>
        </authorList>
    </citation>
    <scope>NUCLEOTIDE SEQUENCE [LARGE SCALE GENOMIC DNA]</scope>
    <source>
        <strain evidence="1 2">100A6</strain>
    </source>
</reference>
<dbReference type="eggNOG" id="arCOG00802">
    <property type="taxonomic scope" value="Archaea"/>
</dbReference>
<name>M0M809_9EURY</name>
<evidence type="ECO:0000313" key="2">
    <source>
        <dbReference type="Proteomes" id="UP000011566"/>
    </source>
</evidence>
<proteinExistence type="predicted"/>
<dbReference type="EMBL" id="AOMB01000003">
    <property type="protein sequence ID" value="EMA41952.1"/>
    <property type="molecule type" value="Genomic_DNA"/>
</dbReference>
<gene>
    <name evidence="1" type="ORF">C447_00140</name>
</gene>
<organism evidence="1 2">
    <name type="scientific">Halococcus hamelinensis 100A6</name>
    <dbReference type="NCBI Taxonomy" id="1132509"/>
    <lineage>
        <taxon>Archaea</taxon>
        <taxon>Methanobacteriati</taxon>
        <taxon>Methanobacteriota</taxon>
        <taxon>Stenosarchaea group</taxon>
        <taxon>Halobacteria</taxon>
        <taxon>Halobacteriales</taxon>
        <taxon>Halococcaceae</taxon>
        <taxon>Halococcus</taxon>
    </lineage>
</organism>
<keyword evidence="2" id="KW-1185">Reference proteome</keyword>
<dbReference type="PATRIC" id="fig|1132509.6.peg.26"/>
<evidence type="ECO:0000313" key="1">
    <source>
        <dbReference type="EMBL" id="EMA41952.1"/>
    </source>
</evidence>
<dbReference type="SUPFAM" id="SSF52540">
    <property type="entry name" value="P-loop containing nucleoside triphosphate hydrolases"/>
    <property type="match status" value="1"/>
</dbReference>
<dbReference type="AlphaFoldDB" id="M0M809"/>
<comment type="caution">
    <text evidence="1">The sequence shown here is derived from an EMBL/GenBank/DDBJ whole genome shotgun (WGS) entry which is preliminary data.</text>
</comment>